<sequence length="174" mass="20406">MYHPWRSIAVTVHFGAFLRSTEDLEFEFYFVMPEAFNSRRYSIPIPNNLIRVSAYFDQKTHVYTAHLWLQIPKKLTVEEEDPSQPIVAMNRSFLKQNMHLDLDQGEIAVLCKLNNVQEQGLPLTNNNEQGYLYSQIPILYRDKATGIVITRSGFTQVLSKEQFLKYYRPKTILE</sequence>
<name>E6XBY1_CELAD</name>
<dbReference type="KEGG" id="cao:Celal_1676"/>
<reference evidence="1 2" key="1">
    <citation type="journal article" date="2010" name="Stand. Genomic Sci.">
        <title>Complete genome sequence of Cellulophaga algicola type strain (IC166).</title>
        <authorList>
            <person name="Abt B."/>
            <person name="Lu M."/>
            <person name="Misra M."/>
            <person name="Han C."/>
            <person name="Nolan M."/>
            <person name="Lucas S."/>
            <person name="Hammon N."/>
            <person name="Deshpande S."/>
            <person name="Cheng J.F."/>
            <person name="Tapia R."/>
            <person name="Goodwin L."/>
            <person name="Pitluck S."/>
            <person name="Liolios K."/>
            <person name="Pagani I."/>
            <person name="Ivanova N."/>
            <person name="Mavromatis K."/>
            <person name="Ovchinikova G."/>
            <person name="Pati A."/>
            <person name="Chen A."/>
            <person name="Palaniappan K."/>
            <person name="Land M."/>
            <person name="Hauser L."/>
            <person name="Chang Y.J."/>
            <person name="Jeffries C.D."/>
            <person name="Detter J.C."/>
            <person name="Brambilla E."/>
            <person name="Rohde M."/>
            <person name="Tindall B.J."/>
            <person name="Goker M."/>
            <person name="Woyke T."/>
            <person name="Bristow J."/>
            <person name="Eisen J.A."/>
            <person name="Markowitz V."/>
            <person name="Hugenholtz P."/>
            <person name="Kyrpides N.C."/>
            <person name="Klenk H.P."/>
            <person name="Lapidus A."/>
        </authorList>
    </citation>
    <scope>NUCLEOTIDE SEQUENCE [LARGE SCALE GENOMIC DNA]</scope>
    <source>
        <strain evidence="2">DSM 14237 / IC166 / ACAM 630</strain>
    </source>
</reference>
<dbReference type="HOGENOM" id="CLU_1537322_0_0_10"/>
<dbReference type="EMBL" id="CP002453">
    <property type="protein sequence ID" value="ADV48983.1"/>
    <property type="molecule type" value="Genomic_DNA"/>
</dbReference>
<dbReference type="AlphaFoldDB" id="E6XBY1"/>
<keyword evidence="2" id="KW-1185">Reference proteome</keyword>
<dbReference type="RefSeq" id="WP_013550464.1">
    <property type="nucleotide sequence ID" value="NC_014934.1"/>
</dbReference>
<accession>E6XBY1</accession>
<dbReference type="Proteomes" id="UP000008634">
    <property type="component" value="Chromosome"/>
</dbReference>
<proteinExistence type="predicted"/>
<protein>
    <submittedName>
        <fullName evidence="1">Uncharacterized protein</fullName>
    </submittedName>
</protein>
<dbReference type="STRING" id="688270.Celal_1676"/>
<organism evidence="1 2">
    <name type="scientific">Cellulophaga algicola (strain DSM 14237 / IC166 / ACAM 630)</name>
    <dbReference type="NCBI Taxonomy" id="688270"/>
    <lineage>
        <taxon>Bacteria</taxon>
        <taxon>Pseudomonadati</taxon>
        <taxon>Bacteroidota</taxon>
        <taxon>Flavobacteriia</taxon>
        <taxon>Flavobacteriales</taxon>
        <taxon>Flavobacteriaceae</taxon>
        <taxon>Cellulophaga</taxon>
    </lineage>
</organism>
<dbReference type="OrthoDB" id="9863419at2"/>
<evidence type="ECO:0000313" key="1">
    <source>
        <dbReference type="EMBL" id="ADV48983.1"/>
    </source>
</evidence>
<gene>
    <name evidence="1" type="ordered locus">Celal_1676</name>
</gene>
<evidence type="ECO:0000313" key="2">
    <source>
        <dbReference type="Proteomes" id="UP000008634"/>
    </source>
</evidence>